<sequence length="1311" mass="146638">MKSAAPLPPSSLKSDLNENISSLINNQNIVFTSDALVYVLKEKTWSPVAESFSKICLLQTEPCTFKVVVLDVQHMLLQCVVDAFVNVKIKDTFVKWKSEKTTIGVRFTNKNTACSFYQHIENIVGIINEKKSFYLNVTLPSGEVQRVKVFLGIKLSSIFKNICLSADLDPDKYMLVDSKGTMIAKLNCITEEFSNKSFKIVNVKDSLKKQNSIGSQNSNSSASDNYPGEFYINLEDSNWIGFLNITNILKSELQNSSIQNLILSFVKERGGYSYLRKVNDHKMSHDILDDLNDLAGQVHAINDRSELYRFVPNTVGSASIEDGKKPSKRPAPPPPELKDLVKSEKISESNFSNKTIDTTSQNSSSPKLLNKSKRHAPSVPSSPVVSVQSISSNKNVESAKSSETFVKSIPSSPVPPIRIMNLNKNMESAKNNEAVVKSISPNPVPATRFINSKKNLESTKETEAVVKFVSLSPVVPIRKTPETLVKSPITTQSQRLVKKSSEGDKPPPLFVPPPPPQEPPPDDYSSPEDETPLLNSSTLNQVETCNACIGSNDDHNVECILNSDANDTEKDVSAISDEIYDLIPTQSNTQNNPDISFESEILSEIVEVSEQSDGDDDITCDRTVDHICCESKFDFKLVSSFSNTHQQNVESKDLFVISKKEEECRKDDSSGSVLENSGFNRKEDSSESVLENPGKNSENVMCAIEFPKNIEKIKNSSAKIPPSGLYSMLKRKSVGISDVNQSTSLDNVDDDIDKLSTLNGKTDLSSECDLERLNFLDSVRLNDKQASHIKNQVSRIDDHVKPIDINNVEFNEEFIKPTEILELKKSNNIEKHDWEDESKILPQYTNHHDSSHHDSINCTIDCEKNLHKNFSQSSNIMSHNPLTPDLVKSTVFLETTNQTPVNLLNADDKMSDLAPGSGFQIESGISEKLESLVYNHSNHNNMESSKAINHLENKIHFLNPDLYSEIDASSSTQNYNNLESCNKSENLIIDNVIQSKICNKLQHNKHVQPLQEMHKEQKSKVNSFYNPDSLVIFPDEQNEKKINLNTEKYYFDPDKVVIFPDQIPKDSEISKGSEPPNGANPWRIHALSHKSGFSKISPLSRDSSISKNSEVINTDALRLVGADVMALDEGESKDKGNDLKKSIHFEKELTSETKSKSTDNFLNNQKSSFFYNKSLSQDGDSCSLLSALPKFEENTSSFPSYTNNLQLLNDFPSKKRQTEPLKNQISLTKDYKLSIKNQTFDLRSKDQEVVQKNVPPKTLPKRKISNDKSLELRQTSNDNNVRPSEIVHISNESNVKPSELARISQLLSSKN</sequence>
<feature type="compositionally biased region" description="Polar residues" evidence="1">
    <location>
        <begin position="1272"/>
        <end position="1282"/>
    </location>
</feature>
<feature type="region of interest" description="Disordered" evidence="1">
    <location>
        <begin position="1257"/>
        <end position="1292"/>
    </location>
</feature>
<proteinExistence type="predicted"/>
<evidence type="ECO:0000313" key="2">
    <source>
        <dbReference type="Proteomes" id="UP001652625"/>
    </source>
</evidence>
<feature type="region of interest" description="Disordered" evidence="1">
    <location>
        <begin position="318"/>
        <end position="400"/>
    </location>
</feature>
<gene>
    <name evidence="3 4 5" type="primary">LOC105845600</name>
</gene>
<dbReference type="RefSeq" id="XP_065666940.1">
    <property type="nucleotide sequence ID" value="XM_065810868.1"/>
</dbReference>
<evidence type="ECO:0000313" key="3">
    <source>
        <dbReference type="RefSeq" id="XP_065666939.1"/>
    </source>
</evidence>
<dbReference type="InterPro" id="IPR011993">
    <property type="entry name" value="PH-like_dom_sf"/>
</dbReference>
<reference evidence="3 4" key="1">
    <citation type="submission" date="2025-05" db="UniProtKB">
        <authorList>
            <consortium name="RefSeq"/>
        </authorList>
    </citation>
    <scope>IDENTIFICATION</scope>
</reference>
<feature type="region of interest" description="Disordered" evidence="1">
    <location>
        <begin position="485"/>
        <end position="534"/>
    </location>
</feature>
<feature type="compositionally biased region" description="Polar residues" evidence="1">
    <location>
        <begin position="670"/>
        <end position="679"/>
    </location>
</feature>
<feature type="compositionally biased region" description="Low complexity" evidence="1">
    <location>
        <begin position="360"/>
        <end position="369"/>
    </location>
</feature>
<protein>
    <submittedName>
        <fullName evidence="3 4">Uncharacterized protein LOC105845600 isoform X3</fullName>
    </submittedName>
</protein>
<dbReference type="RefSeq" id="XP_065666939.1">
    <property type="nucleotide sequence ID" value="XM_065810867.1"/>
</dbReference>
<dbReference type="RefSeq" id="XP_065666941.1">
    <property type="nucleotide sequence ID" value="XM_065810869.1"/>
</dbReference>
<feature type="compositionally biased region" description="Low complexity" evidence="1">
    <location>
        <begin position="377"/>
        <end position="392"/>
    </location>
</feature>
<feature type="compositionally biased region" description="Basic and acidic residues" evidence="1">
    <location>
        <begin position="336"/>
        <end position="347"/>
    </location>
</feature>
<organism evidence="2 5">
    <name type="scientific">Hydra vulgaris</name>
    <name type="common">Hydra</name>
    <name type="synonym">Hydra attenuata</name>
    <dbReference type="NCBI Taxonomy" id="6087"/>
    <lineage>
        <taxon>Eukaryota</taxon>
        <taxon>Metazoa</taxon>
        <taxon>Cnidaria</taxon>
        <taxon>Hydrozoa</taxon>
        <taxon>Hydroidolina</taxon>
        <taxon>Anthoathecata</taxon>
        <taxon>Aplanulata</taxon>
        <taxon>Hydridae</taxon>
        <taxon>Hydra</taxon>
    </lineage>
</organism>
<dbReference type="Proteomes" id="UP001652625">
    <property type="component" value="Chromosome 11"/>
</dbReference>
<feature type="compositionally biased region" description="Polar residues" evidence="1">
    <location>
        <begin position="348"/>
        <end position="359"/>
    </location>
</feature>
<evidence type="ECO:0000256" key="1">
    <source>
        <dbReference type="SAM" id="MobiDB-lite"/>
    </source>
</evidence>
<dbReference type="Gene3D" id="2.30.29.30">
    <property type="entry name" value="Pleckstrin-homology domain (PH domain)/Phosphotyrosine-binding domain (PTB)"/>
    <property type="match status" value="1"/>
</dbReference>
<feature type="compositionally biased region" description="Pro residues" evidence="1">
    <location>
        <begin position="506"/>
        <end position="519"/>
    </location>
</feature>
<keyword evidence="2" id="KW-1185">Reference proteome</keyword>
<evidence type="ECO:0000313" key="5">
    <source>
        <dbReference type="RefSeq" id="XP_065666941.1"/>
    </source>
</evidence>
<dbReference type="SUPFAM" id="SSF50729">
    <property type="entry name" value="PH domain-like"/>
    <property type="match status" value="1"/>
</dbReference>
<accession>A0ABM4CY98</accession>
<feature type="region of interest" description="Disordered" evidence="1">
    <location>
        <begin position="666"/>
        <end position="694"/>
    </location>
</feature>
<dbReference type="GeneID" id="105845600"/>
<name>A0ABM4CY98_HYDVU</name>
<evidence type="ECO:0000313" key="4">
    <source>
        <dbReference type="RefSeq" id="XP_065666940.1"/>
    </source>
</evidence>